<dbReference type="EMBL" id="KN728448">
    <property type="protein sequence ID" value="KIH63764.1"/>
    <property type="molecule type" value="Genomic_DNA"/>
</dbReference>
<organism evidence="2 3">
    <name type="scientific">Ancylostoma duodenale</name>
    <dbReference type="NCBI Taxonomy" id="51022"/>
    <lineage>
        <taxon>Eukaryota</taxon>
        <taxon>Metazoa</taxon>
        <taxon>Ecdysozoa</taxon>
        <taxon>Nematoda</taxon>
        <taxon>Chromadorea</taxon>
        <taxon>Rhabditida</taxon>
        <taxon>Rhabditina</taxon>
        <taxon>Rhabditomorpha</taxon>
        <taxon>Strongyloidea</taxon>
        <taxon>Ancylostomatidae</taxon>
        <taxon>Ancylostomatinae</taxon>
        <taxon>Ancylostoma</taxon>
    </lineage>
</organism>
<dbReference type="AlphaFoldDB" id="A0A0C2GXH6"/>
<accession>A0A0C2GXH6</accession>
<dbReference type="OrthoDB" id="5856713at2759"/>
<sequence>MQTPVAPPAIQDRRNPKKRPCTDVGSTSPEQADLDQRAAMLLDDDSLPINVRSVISLLMEDRKRMSAMLDNYREVHNEVKLLKSEIASLKCASLYQNPIQTSKTTAVPEPVNNNSSIESNHATGVRSFDEVERSRSIIVAGLPESSAEQASLRVYHDYNCIREIMDFLGIDCSIVAVYRLGRVANNRARLVKLVLPASVFVKMMLKHAPRLKFFKNHGIFLRASLPKSERDRLRAERVARCNAPSSSVAPPLIPSIAGPQAAESVCRRNSPIAVNDVSPNL</sequence>
<protein>
    <submittedName>
        <fullName evidence="2">Uncharacterized protein</fullName>
    </submittedName>
</protein>
<gene>
    <name evidence="2" type="ORF">ANCDUO_05933</name>
</gene>
<evidence type="ECO:0000256" key="1">
    <source>
        <dbReference type="SAM" id="MobiDB-lite"/>
    </source>
</evidence>
<name>A0A0C2GXH6_9BILA</name>
<evidence type="ECO:0000313" key="3">
    <source>
        <dbReference type="Proteomes" id="UP000054047"/>
    </source>
</evidence>
<proteinExistence type="predicted"/>
<evidence type="ECO:0000313" key="2">
    <source>
        <dbReference type="EMBL" id="KIH63764.1"/>
    </source>
</evidence>
<feature type="region of interest" description="Disordered" evidence="1">
    <location>
        <begin position="1"/>
        <end position="33"/>
    </location>
</feature>
<keyword evidence="3" id="KW-1185">Reference proteome</keyword>
<dbReference type="Proteomes" id="UP000054047">
    <property type="component" value="Unassembled WGS sequence"/>
</dbReference>
<reference evidence="2 3" key="1">
    <citation type="submission" date="2013-12" db="EMBL/GenBank/DDBJ databases">
        <title>Draft genome of the parsitic nematode Ancylostoma duodenale.</title>
        <authorList>
            <person name="Mitreva M."/>
        </authorList>
    </citation>
    <scope>NUCLEOTIDE SEQUENCE [LARGE SCALE GENOMIC DNA]</scope>
    <source>
        <strain evidence="2 3">Zhejiang</strain>
    </source>
</reference>